<dbReference type="PANTHER" id="PTHR16301">
    <property type="entry name" value="IMPACT-RELATED"/>
    <property type="match status" value="1"/>
</dbReference>
<feature type="domain" description="Impact N-terminal" evidence="3">
    <location>
        <begin position="193"/>
        <end position="331"/>
    </location>
</feature>
<dbReference type="InterPro" id="IPR036956">
    <property type="entry name" value="Impact_N_sf"/>
</dbReference>
<dbReference type="SUPFAM" id="SSF54211">
    <property type="entry name" value="Ribosomal protein S5 domain 2-like"/>
    <property type="match status" value="1"/>
</dbReference>
<name>A0A2U3E5S5_PURLI</name>
<dbReference type="PANTHER" id="PTHR16301:SF25">
    <property type="entry name" value="PROTEIN IMPACT"/>
    <property type="match status" value="1"/>
</dbReference>
<comment type="caution">
    <text evidence="4">The sequence shown here is derived from an EMBL/GenBank/DDBJ whole genome shotgun (WGS) entry which is preliminary data.</text>
</comment>
<feature type="region of interest" description="Disordered" evidence="2">
    <location>
        <begin position="17"/>
        <end position="48"/>
    </location>
</feature>
<dbReference type="InterPro" id="IPR001498">
    <property type="entry name" value="Impact_N"/>
</dbReference>
<gene>
    <name evidence="4" type="ORF">PCL_00774</name>
</gene>
<dbReference type="EMBL" id="LCWV01000011">
    <property type="protein sequence ID" value="PWI69862.1"/>
    <property type="molecule type" value="Genomic_DNA"/>
</dbReference>
<feature type="compositionally biased region" description="Acidic residues" evidence="2">
    <location>
        <begin position="142"/>
        <end position="153"/>
    </location>
</feature>
<dbReference type="Pfam" id="PF01205">
    <property type="entry name" value="Impact_N"/>
    <property type="match status" value="1"/>
</dbReference>
<evidence type="ECO:0000256" key="2">
    <source>
        <dbReference type="SAM" id="MobiDB-lite"/>
    </source>
</evidence>
<evidence type="ECO:0000313" key="5">
    <source>
        <dbReference type="Proteomes" id="UP000245956"/>
    </source>
</evidence>
<feature type="region of interest" description="Disordered" evidence="2">
    <location>
        <begin position="126"/>
        <end position="169"/>
    </location>
</feature>
<dbReference type="InterPro" id="IPR020569">
    <property type="entry name" value="UPF0029_Impact_CS"/>
</dbReference>
<dbReference type="InterPro" id="IPR020568">
    <property type="entry name" value="Ribosomal_Su5_D2-typ_SF"/>
</dbReference>
<evidence type="ECO:0000259" key="3">
    <source>
        <dbReference type="Pfam" id="PF01205"/>
    </source>
</evidence>
<dbReference type="InterPro" id="IPR023582">
    <property type="entry name" value="Impact"/>
</dbReference>
<dbReference type="Proteomes" id="UP000245956">
    <property type="component" value="Unassembled WGS sequence"/>
</dbReference>
<sequence length="353" mass="37537">MSEELLDEVEALNSIYGEGTLTRDADAPAPAAAGDSGRGPEGGTDGEESVYVLRLPGGASSLRLGFARAYPATAPPSVLGTEHSSGGVRGAGARDLALFRDVLGRVYEPSVVCLFDAVEEFARMRAEEDEQGKGMGGGDADVAQDDAEEDEEGNGPRRKHRDDDDDDDDDEARLLAAMEPPPWVRSEPITENKSTFVAHVVRVTSPRQARLYLSHLLASDKRIRSATHNISAWRIRGDSNTTTATTTSTSTSTANASNTSSSSSSSSKDKGGAAVAYQDCDDDGETAAGSRLLHLMQVMELWDAMVVVTRWYGGVKLGPRRFAVINAAARDGFVRAGMVAEGGKDKDGRKKGR</sequence>
<dbReference type="GO" id="GO:0140469">
    <property type="term" value="P:GCN2-mediated signaling"/>
    <property type="evidence" value="ECO:0007669"/>
    <property type="project" value="TreeGrafter"/>
</dbReference>
<evidence type="ECO:0000256" key="1">
    <source>
        <dbReference type="ARBA" id="ARBA00007665"/>
    </source>
</evidence>
<proteinExistence type="inferred from homology"/>
<feature type="compositionally biased region" description="Low complexity" evidence="2">
    <location>
        <begin position="240"/>
        <end position="266"/>
    </location>
</feature>
<dbReference type="AlphaFoldDB" id="A0A2U3E5S5"/>
<evidence type="ECO:0000313" key="4">
    <source>
        <dbReference type="EMBL" id="PWI69862.1"/>
    </source>
</evidence>
<protein>
    <recommendedName>
        <fullName evidence="3">Impact N-terminal domain-containing protein</fullName>
    </recommendedName>
</protein>
<reference evidence="4 5" key="1">
    <citation type="journal article" date="2016" name="Front. Microbiol.">
        <title>Genome and transcriptome sequences reveal the specific parasitism of the nematophagous Purpureocillium lilacinum 36-1.</title>
        <authorList>
            <person name="Xie J."/>
            <person name="Li S."/>
            <person name="Mo C."/>
            <person name="Xiao X."/>
            <person name="Peng D."/>
            <person name="Wang G."/>
            <person name="Xiao Y."/>
        </authorList>
    </citation>
    <scope>NUCLEOTIDE SEQUENCE [LARGE SCALE GENOMIC DNA]</scope>
    <source>
        <strain evidence="4 5">36-1</strain>
    </source>
</reference>
<dbReference type="GO" id="GO:0005737">
    <property type="term" value="C:cytoplasm"/>
    <property type="evidence" value="ECO:0007669"/>
    <property type="project" value="TreeGrafter"/>
</dbReference>
<dbReference type="GO" id="GO:0006446">
    <property type="term" value="P:regulation of translational initiation"/>
    <property type="evidence" value="ECO:0007669"/>
    <property type="project" value="TreeGrafter"/>
</dbReference>
<dbReference type="PROSITE" id="PS00910">
    <property type="entry name" value="UPF0029"/>
    <property type="match status" value="1"/>
</dbReference>
<comment type="similarity">
    <text evidence="1">Belongs to the IMPACT family.</text>
</comment>
<dbReference type="Gene3D" id="3.30.230.30">
    <property type="entry name" value="Impact, N-terminal domain"/>
    <property type="match status" value="1"/>
</dbReference>
<organism evidence="4 5">
    <name type="scientific">Purpureocillium lilacinum</name>
    <name type="common">Paecilomyces lilacinus</name>
    <dbReference type="NCBI Taxonomy" id="33203"/>
    <lineage>
        <taxon>Eukaryota</taxon>
        <taxon>Fungi</taxon>
        <taxon>Dikarya</taxon>
        <taxon>Ascomycota</taxon>
        <taxon>Pezizomycotina</taxon>
        <taxon>Sordariomycetes</taxon>
        <taxon>Hypocreomycetidae</taxon>
        <taxon>Hypocreales</taxon>
        <taxon>Ophiocordycipitaceae</taxon>
        <taxon>Purpureocillium</taxon>
    </lineage>
</organism>
<accession>A0A2U3E5S5</accession>
<feature type="region of interest" description="Disordered" evidence="2">
    <location>
        <begin position="240"/>
        <end position="277"/>
    </location>
</feature>